<dbReference type="PANTHER" id="PTHR43248">
    <property type="entry name" value="2-SUCCINYL-6-HYDROXY-2,4-CYCLOHEXADIENE-1-CARBOXYLATE SYNTHASE"/>
    <property type="match status" value="1"/>
</dbReference>
<dbReference type="GO" id="GO:0016787">
    <property type="term" value="F:hydrolase activity"/>
    <property type="evidence" value="ECO:0007669"/>
    <property type="project" value="UniProtKB-KW"/>
</dbReference>
<proteinExistence type="inferred from homology"/>
<evidence type="ECO:0000256" key="3">
    <source>
        <dbReference type="SAM" id="MobiDB-lite"/>
    </source>
</evidence>
<protein>
    <recommendedName>
        <fullName evidence="6">AB hydrolase-1 domain-containing protein</fullName>
    </recommendedName>
</protein>
<evidence type="ECO:0000256" key="1">
    <source>
        <dbReference type="ARBA" id="ARBA00010088"/>
    </source>
</evidence>
<dbReference type="InterPro" id="IPR051601">
    <property type="entry name" value="Serine_prot/Carboxylest_S33"/>
</dbReference>
<dbReference type="EMBL" id="JALLPB020000071">
    <property type="protein sequence ID" value="KAL3822211.1"/>
    <property type="molecule type" value="Genomic_DNA"/>
</dbReference>
<keyword evidence="5" id="KW-1185">Reference proteome</keyword>
<dbReference type="PANTHER" id="PTHR43248:SF2">
    <property type="entry name" value="PROLYL AMINOPEPTIDASE"/>
    <property type="match status" value="1"/>
</dbReference>
<organism evidence="4 5">
    <name type="scientific">Cyclostephanos tholiformis</name>
    <dbReference type="NCBI Taxonomy" id="382380"/>
    <lineage>
        <taxon>Eukaryota</taxon>
        <taxon>Sar</taxon>
        <taxon>Stramenopiles</taxon>
        <taxon>Ochrophyta</taxon>
        <taxon>Bacillariophyta</taxon>
        <taxon>Coscinodiscophyceae</taxon>
        <taxon>Thalassiosirophycidae</taxon>
        <taxon>Stephanodiscales</taxon>
        <taxon>Stephanodiscaceae</taxon>
        <taxon>Cyclostephanos</taxon>
    </lineage>
</organism>
<feature type="region of interest" description="Disordered" evidence="3">
    <location>
        <begin position="139"/>
        <end position="160"/>
    </location>
</feature>
<evidence type="ECO:0008006" key="6">
    <source>
        <dbReference type="Google" id="ProtNLM"/>
    </source>
</evidence>
<sequence length="786" mass="85961">MSCAQGCTRPPNTKGVVVDITYDVDFCDSGFRNFHPSPTRPVPLSQGKSQDSIRPSAMQLARLSLSTRRSLIFSLTLAATTRRSSPLSTGIGGVGELSPYPVTRPVFAFVDIDSRRLAASEGGDSEEVVVADEPLTGWLHNTKPKSRPMDDATKRSSESPAMKRLLVEKMKDYRNHRMISPPAVHPCGDKRRAMVTEHRIAAPLLHVDLESSSSASTPPSDSISVVDRVDSGFDSIGSFDRPTIDVYFAIIELITNSDADEAYLASMSDPNLDPRRRAEAYLRGRAGAAPFDASRAILYLQGGPGFGCAAPCSGLSLASSKSSWASSALLGDMTNLDGSTIERVVLMDQRGTGRSMPISRQSLMKMFPDLFLLDDVKDDETTMGVEGSAKMLLGKARMSKAVADAADHLAKFRADSIVRDAEWIREALLSRSSPSTEDDAPSRDPQPWGAVLGQSFGGFCLMTYLSSIKHPPRMCLFTGGIAPMNTPVREVFIAYLIFVDDRLWLRVKERNRRYYDQYPGDVKLVKRIVRRLLRHETDPSISPVVLPSGGMLTARRFLQLGLALGGSPGSSFANIHDVVSIAFLDNDGDELSLAFLKRIEREQSFDDAPLYFLLHESIYADGCGMGPTNWAAHTSYERHALTDPEFDYRVTSLVDDDAAYPTMFFGEMVFPWMAHGDYVAVSGRGMASLSEALAANGDWSPLYDATNMRAALLGDCPKTKAASILYFDDLYVDFDCAIKLVTRGGPLEGVKVWVTNEYQHSGLRDDGANIVCKLVSMAKGTINIPS</sequence>
<comment type="caution">
    <text evidence="4">The sequence shown here is derived from an EMBL/GenBank/DDBJ whole genome shotgun (WGS) entry which is preliminary data.</text>
</comment>
<accession>A0ABD3SCP9</accession>
<comment type="similarity">
    <text evidence="1">Belongs to the peptidase S33 family.</text>
</comment>
<evidence type="ECO:0000313" key="5">
    <source>
        <dbReference type="Proteomes" id="UP001530377"/>
    </source>
</evidence>
<reference evidence="4 5" key="1">
    <citation type="submission" date="2024-10" db="EMBL/GenBank/DDBJ databases">
        <title>Updated reference genomes for cyclostephanoid diatoms.</title>
        <authorList>
            <person name="Roberts W.R."/>
            <person name="Alverson A.J."/>
        </authorList>
    </citation>
    <scope>NUCLEOTIDE SEQUENCE [LARGE SCALE GENOMIC DNA]</scope>
    <source>
        <strain evidence="4 5">AJA228-03</strain>
    </source>
</reference>
<name>A0ABD3SCP9_9STRA</name>
<feature type="compositionally biased region" description="Basic and acidic residues" evidence="3">
    <location>
        <begin position="147"/>
        <end position="157"/>
    </location>
</feature>
<evidence type="ECO:0000313" key="4">
    <source>
        <dbReference type="EMBL" id="KAL3822211.1"/>
    </source>
</evidence>
<dbReference type="SUPFAM" id="SSF53474">
    <property type="entry name" value="alpha/beta-Hydrolases"/>
    <property type="match status" value="1"/>
</dbReference>
<dbReference type="Proteomes" id="UP001530377">
    <property type="component" value="Unassembled WGS sequence"/>
</dbReference>
<evidence type="ECO:0000256" key="2">
    <source>
        <dbReference type="ARBA" id="ARBA00022801"/>
    </source>
</evidence>
<keyword evidence="2" id="KW-0378">Hydrolase</keyword>
<dbReference type="AlphaFoldDB" id="A0ABD3SCP9"/>
<dbReference type="Gene3D" id="3.40.50.1820">
    <property type="entry name" value="alpha/beta hydrolase"/>
    <property type="match status" value="1"/>
</dbReference>
<dbReference type="InterPro" id="IPR029058">
    <property type="entry name" value="AB_hydrolase_fold"/>
</dbReference>
<gene>
    <name evidence="4" type="ORF">ACHAXA_000651</name>
</gene>